<dbReference type="InterPro" id="IPR019547">
    <property type="entry name" value="Lipid_desat"/>
</dbReference>
<evidence type="ECO:0000256" key="5">
    <source>
        <dbReference type="ARBA" id="ARBA00023136"/>
    </source>
</evidence>
<evidence type="ECO:0000256" key="6">
    <source>
        <dbReference type="SAM" id="Phobius"/>
    </source>
</evidence>
<feature type="transmembrane region" description="Helical" evidence="6">
    <location>
        <begin position="25"/>
        <end position="46"/>
    </location>
</feature>
<dbReference type="KEGG" id="spha:D3Y57_07280"/>
<comment type="subcellular location">
    <subcellularLocation>
        <location evidence="1">Membrane</location>
        <topology evidence="1">Multi-pass membrane protein</topology>
    </subcellularLocation>
</comment>
<dbReference type="Pfam" id="PF10520">
    <property type="entry name" value="Lipid_desat"/>
    <property type="match status" value="1"/>
</dbReference>
<dbReference type="AlphaFoldDB" id="A0A494TE87"/>
<sequence>MVIATFVLSLAANIALSSGTMDWRIIPACLIGWYLADAASGIVHMYMDYRHCPPGRGLDKLFFYSGSRISEEYLELRRSVLKHVGTFDRLVFDFKNHHPRPDALGRRGIVDLIWSSIAFVALPLSILLNVAALMWEIPLWFTAAALMLLIGGALAQYFHSSLHRADVPLTIKAMRAVGLLMTPSAHAFHHATLRRDFATNSGWSNRLLNPIFSFLHRQGILVDAGLEPT</sequence>
<accession>A0A494TE87</accession>
<keyword evidence="9" id="KW-1185">Reference proteome</keyword>
<keyword evidence="5 6" id="KW-0472">Membrane</keyword>
<dbReference type="GO" id="GO:0016020">
    <property type="term" value="C:membrane"/>
    <property type="evidence" value="ECO:0007669"/>
    <property type="project" value="UniProtKB-SubCell"/>
</dbReference>
<feature type="transmembrane region" description="Helical" evidence="6">
    <location>
        <begin position="109"/>
        <end position="131"/>
    </location>
</feature>
<proteinExistence type="inferred from homology"/>
<gene>
    <name evidence="8" type="ORF">D3Y57_07280</name>
</gene>
<feature type="domain" description="Lipid desaturase" evidence="7">
    <location>
        <begin position="91"/>
        <end position="211"/>
    </location>
</feature>
<organism evidence="8 9">
    <name type="scientific">Sphingomonas paeninsulae</name>
    <dbReference type="NCBI Taxonomy" id="2319844"/>
    <lineage>
        <taxon>Bacteria</taxon>
        <taxon>Pseudomonadati</taxon>
        <taxon>Pseudomonadota</taxon>
        <taxon>Alphaproteobacteria</taxon>
        <taxon>Sphingomonadales</taxon>
        <taxon>Sphingomonadaceae</taxon>
        <taxon>Sphingomonas</taxon>
    </lineage>
</organism>
<evidence type="ECO:0000313" key="8">
    <source>
        <dbReference type="EMBL" id="AYJ87817.1"/>
    </source>
</evidence>
<evidence type="ECO:0000313" key="9">
    <source>
        <dbReference type="Proteomes" id="UP000276254"/>
    </source>
</evidence>
<dbReference type="Proteomes" id="UP000276254">
    <property type="component" value="Chromosome"/>
</dbReference>
<evidence type="ECO:0000256" key="3">
    <source>
        <dbReference type="ARBA" id="ARBA00022692"/>
    </source>
</evidence>
<dbReference type="EMBL" id="CP032829">
    <property type="protein sequence ID" value="AYJ87817.1"/>
    <property type="molecule type" value="Genomic_DNA"/>
</dbReference>
<comment type="similarity">
    <text evidence="2">Belongs to the fatty acid desaturase CarF family.</text>
</comment>
<protein>
    <submittedName>
        <fullName evidence="8">Carotenoid synthesis regulator CarF</fullName>
    </submittedName>
</protein>
<keyword evidence="3 6" id="KW-0812">Transmembrane</keyword>
<evidence type="ECO:0000259" key="7">
    <source>
        <dbReference type="Pfam" id="PF10520"/>
    </source>
</evidence>
<evidence type="ECO:0000256" key="1">
    <source>
        <dbReference type="ARBA" id="ARBA00004141"/>
    </source>
</evidence>
<dbReference type="OrthoDB" id="7553853at2"/>
<evidence type="ECO:0000256" key="4">
    <source>
        <dbReference type="ARBA" id="ARBA00022989"/>
    </source>
</evidence>
<name>A0A494TE87_SPHPE</name>
<reference evidence="8 9" key="1">
    <citation type="submission" date="2018-09" db="EMBL/GenBank/DDBJ databases">
        <title>Sphingomonas peninsula sp. nov., isolated from fildes peninsula, Antarctic soil.</title>
        <authorList>
            <person name="Yingchao G."/>
        </authorList>
    </citation>
    <scope>NUCLEOTIDE SEQUENCE [LARGE SCALE GENOMIC DNA]</scope>
    <source>
        <strain evidence="8 9">YZ-8</strain>
    </source>
</reference>
<evidence type="ECO:0000256" key="2">
    <source>
        <dbReference type="ARBA" id="ARBA00007620"/>
    </source>
</evidence>
<feature type="transmembrane region" description="Helical" evidence="6">
    <location>
        <begin position="137"/>
        <end position="158"/>
    </location>
</feature>
<keyword evidence="4 6" id="KW-1133">Transmembrane helix</keyword>